<organism evidence="2 3">
    <name type="scientific">Lasiodiplodia theobromae</name>
    <dbReference type="NCBI Taxonomy" id="45133"/>
    <lineage>
        <taxon>Eukaryota</taxon>
        <taxon>Fungi</taxon>
        <taxon>Dikarya</taxon>
        <taxon>Ascomycota</taxon>
        <taxon>Pezizomycotina</taxon>
        <taxon>Dothideomycetes</taxon>
        <taxon>Dothideomycetes incertae sedis</taxon>
        <taxon>Botryosphaeriales</taxon>
        <taxon>Botryosphaeriaceae</taxon>
        <taxon>Lasiodiplodia</taxon>
    </lineage>
</organism>
<accession>A0A5N5CV92</accession>
<comment type="caution">
    <text evidence="2">The sequence shown here is derived from an EMBL/GenBank/DDBJ whole genome shotgun (WGS) entry which is preliminary data.</text>
</comment>
<sequence>MATLTNLPQELRQRILLTAVQQEDRLVGSKWPKTIIALLHVCKTLRRDMPWVLDQWTPLRHLQRPSDLTTALSLSIDGVACGPFLTKPAETLYIDLFHDTLAANIRKATWNPLDDGVEMHQALVDAWRDAVPQLPMDKGLVVLDATPAPGWAREGHEYTLQWLMLRGAQAFLAYHIDGIVDLVRRIYQHYAGNVEVMLAGRYDTFHIQSLLRICFLLRDFGIKLPEGRQVKFSNSLRVRRKTILYAVHNLAPRKGTPEVEDWSQAMRLAPLRKVKWSEKAAWLFQDLSTVGGSLDKLTDDMRKLAEVMVDEHGTTVTITEWTQLHLSRRRLIRHMARDMGLRVKSEGEGENRYVVISKESV</sequence>
<dbReference type="AlphaFoldDB" id="A0A5N5CV92"/>
<gene>
    <name evidence="2" type="ORF">DBV05_g12051</name>
</gene>
<dbReference type="InterPro" id="IPR001374">
    <property type="entry name" value="R3H_dom"/>
</dbReference>
<keyword evidence="3" id="KW-1185">Reference proteome</keyword>
<proteinExistence type="predicted"/>
<dbReference type="EMBL" id="VCHE01000208">
    <property type="protein sequence ID" value="KAB2569267.1"/>
    <property type="molecule type" value="Genomic_DNA"/>
</dbReference>
<dbReference type="PROSITE" id="PS51061">
    <property type="entry name" value="R3H"/>
    <property type="match status" value="1"/>
</dbReference>
<feature type="domain" description="R3H" evidence="1">
    <location>
        <begin position="295"/>
        <end position="360"/>
    </location>
</feature>
<reference evidence="2 3" key="1">
    <citation type="journal article" date="2019" name="Sci. Rep.">
        <title>A multi-omics analysis of the grapevine pathogen Lasiodiplodia theobromae reveals that temperature affects the expression of virulence- and pathogenicity-related genes.</title>
        <authorList>
            <person name="Felix C."/>
            <person name="Meneses R."/>
            <person name="Goncalves M.F.M."/>
            <person name="Tilleman L."/>
            <person name="Duarte A.S."/>
            <person name="Jorrin-Novo J.V."/>
            <person name="Van de Peer Y."/>
            <person name="Deforce D."/>
            <person name="Van Nieuwerburgh F."/>
            <person name="Esteves A.C."/>
            <person name="Alves A."/>
        </authorList>
    </citation>
    <scope>NUCLEOTIDE SEQUENCE [LARGE SCALE GENOMIC DNA]</scope>
    <source>
        <strain evidence="2 3">LA-SOL3</strain>
    </source>
</reference>
<evidence type="ECO:0000313" key="2">
    <source>
        <dbReference type="EMBL" id="KAB2569267.1"/>
    </source>
</evidence>
<evidence type="ECO:0000259" key="1">
    <source>
        <dbReference type="PROSITE" id="PS51061"/>
    </source>
</evidence>
<dbReference type="CDD" id="cd02325">
    <property type="entry name" value="R3H"/>
    <property type="match status" value="1"/>
</dbReference>
<protein>
    <recommendedName>
        <fullName evidence="1">R3H domain-containing protein</fullName>
    </recommendedName>
</protein>
<dbReference type="Gene3D" id="3.30.1370.50">
    <property type="entry name" value="R3H-like domain"/>
    <property type="match status" value="1"/>
</dbReference>
<dbReference type="GO" id="GO:0003676">
    <property type="term" value="F:nucleic acid binding"/>
    <property type="evidence" value="ECO:0007669"/>
    <property type="project" value="UniProtKB-UniRule"/>
</dbReference>
<dbReference type="Proteomes" id="UP000325902">
    <property type="component" value="Unassembled WGS sequence"/>
</dbReference>
<dbReference type="OrthoDB" id="3787379at2759"/>
<evidence type="ECO:0000313" key="3">
    <source>
        <dbReference type="Proteomes" id="UP000325902"/>
    </source>
</evidence>
<dbReference type="InterPro" id="IPR036867">
    <property type="entry name" value="R3H_dom_sf"/>
</dbReference>
<name>A0A5N5CV92_9PEZI</name>
<dbReference type="Pfam" id="PF01424">
    <property type="entry name" value="R3H"/>
    <property type="match status" value="1"/>
</dbReference>